<keyword evidence="2" id="KW-1185">Reference proteome</keyword>
<evidence type="ECO:0000313" key="1">
    <source>
        <dbReference type="EMBL" id="KAK8395282.1"/>
    </source>
</evidence>
<dbReference type="Gene3D" id="3.40.720.10">
    <property type="entry name" value="Alkaline Phosphatase, subunit A"/>
    <property type="match status" value="1"/>
</dbReference>
<dbReference type="GO" id="GO:0005615">
    <property type="term" value="C:extracellular space"/>
    <property type="evidence" value="ECO:0007669"/>
    <property type="project" value="TreeGrafter"/>
</dbReference>
<dbReference type="EMBL" id="JARAKH010000018">
    <property type="protein sequence ID" value="KAK8395282.1"/>
    <property type="molecule type" value="Genomic_DNA"/>
</dbReference>
<dbReference type="SUPFAM" id="SSF53649">
    <property type="entry name" value="Alkaline phosphatase-like"/>
    <property type="match status" value="1"/>
</dbReference>
<dbReference type="PANTHER" id="PTHR10974">
    <property type="entry name" value="FI08016P-RELATED"/>
    <property type="match status" value="1"/>
</dbReference>
<dbReference type="PANTHER" id="PTHR10974:SF73">
    <property type="entry name" value="FI21235P1"/>
    <property type="match status" value="1"/>
</dbReference>
<dbReference type="InterPro" id="IPR004245">
    <property type="entry name" value="DUF229"/>
</dbReference>
<comment type="caution">
    <text evidence="1">The sequence shown here is derived from an EMBL/GenBank/DDBJ whole genome shotgun (WGS) entry which is preliminary data.</text>
</comment>
<dbReference type="Pfam" id="PF02995">
    <property type="entry name" value="DUF229"/>
    <property type="match status" value="1"/>
</dbReference>
<dbReference type="InterPro" id="IPR017850">
    <property type="entry name" value="Alkaline_phosphatase_core_sf"/>
</dbReference>
<dbReference type="Proteomes" id="UP001487740">
    <property type="component" value="Unassembled WGS sequence"/>
</dbReference>
<gene>
    <name evidence="1" type="ORF">O3P69_006177</name>
</gene>
<organism evidence="1 2">
    <name type="scientific">Scylla paramamosain</name>
    <name type="common">Mud crab</name>
    <dbReference type="NCBI Taxonomy" id="85552"/>
    <lineage>
        <taxon>Eukaryota</taxon>
        <taxon>Metazoa</taxon>
        <taxon>Ecdysozoa</taxon>
        <taxon>Arthropoda</taxon>
        <taxon>Crustacea</taxon>
        <taxon>Multicrustacea</taxon>
        <taxon>Malacostraca</taxon>
        <taxon>Eumalacostraca</taxon>
        <taxon>Eucarida</taxon>
        <taxon>Decapoda</taxon>
        <taxon>Pleocyemata</taxon>
        <taxon>Brachyura</taxon>
        <taxon>Eubrachyura</taxon>
        <taxon>Portunoidea</taxon>
        <taxon>Portunidae</taxon>
        <taxon>Portuninae</taxon>
        <taxon>Scylla</taxon>
    </lineage>
</organism>
<accession>A0AAW0UAC7</accession>
<sequence length="666" mass="75744">MVSFSFLVAITVTYSRHPSLHGRLYNLACLFSTLTCPSAHLPTHCLTYPVDHRKMMERSVLSGSDDFSSPTHLACQHPNLEVENPEIYKFFHHVDPIMCRQEAEWVVVRGSVATITQKAKEKHGDIECAFSEVLRNGDNKVKRGATTTTHDTFTFTTTDFYTVSCTAQDGNTWSNTVAGIRQDEEIKANTGWDKVPQDSVHLNFLMIGFDSLSRNTFIRTLPKTYAFLTKDLGGHVMQGYNIVGDGTPQQLLPILTGKTELELPETRKRMGNKAQFVNVYPFVWNDFSKNGYVTMYCEDAPHIGTFQYRLQGFDAVPTHHYMRPFYLVTYPQHKEHPRLCLRNTPRHKVLFDYIHNYMTVHKDRPKFAFTFHSELSHDDFNLISVADNDLLALLTSLRDEGHLNNTVLVLMSDHGHRFTSIRSTLQGKQEERLPFLALVLPPSFKAAHPSAADNVRMNIHRLTTPFDLHPTMQDLLHFPGARLGQVADRGISLFSQIPASRTCTDAFVEPHWCACLKWEPINVEEDMVQRAAQALVHYINTYTASHRSICQQLTLSQLLWAGKLLPTKGLLKFKKNMDVDGFMPDLTDETSVSEVVYQVTVTTSPGLARFEASLTYSIKLDTFSVKMDDVSRTNKYGDQAHCVMKDLDHLRKFCYCREPPPAPQDS</sequence>
<dbReference type="FunFam" id="3.40.720.10:FF:000017">
    <property type="entry name" value="Predicted protein"/>
    <property type="match status" value="1"/>
</dbReference>
<evidence type="ECO:0000313" key="2">
    <source>
        <dbReference type="Proteomes" id="UP001487740"/>
    </source>
</evidence>
<dbReference type="CDD" id="cd16021">
    <property type="entry name" value="ALP_like"/>
    <property type="match status" value="1"/>
</dbReference>
<proteinExistence type="predicted"/>
<protein>
    <submittedName>
        <fullName evidence="1">Uncharacterized protein</fullName>
    </submittedName>
</protein>
<reference evidence="1 2" key="1">
    <citation type="submission" date="2023-03" db="EMBL/GenBank/DDBJ databases">
        <title>High-quality genome of Scylla paramamosain provides insights in environmental adaptation.</title>
        <authorList>
            <person name="Zhang L."/>
        </authorList>
    </citation>
    <scope>NUCLEOTIDE SEQUENCE [LARGE SCALE GENOMIC DNA]</scope>
    <source>
        <strain evidence="1">LZ_2023a</strain>
        <tissue evidence="1">Muscle</tissue>
    </source>
</reference>
<dbReference type="AlphaFoldDB" id="A0AAW0UAC7"/>
<name>A0AAW0UAC7_SCYPA</name>